<evidence type="ECO:0000313" key="5">
    <source>
        <dbReference type="Proteomes" id="UP000195442"/>
    </source>
</evidence>
<name>A0A1R4HFM2_9GAMM</name>
<dbReference type="PROSITE" id="PS00330">
    <property type="entry name" value="HEMOLYSIN_CALCIUM"/>
    <property type="match status" value="2"/>
</dbReference>
<evidence type="ECO:0000256" key="2">
    <source>
        <dbReference type="ARBA" id="ARBA00022525"/>
    </source>
</evidence>
<dbReference type="AlphaFoldDB" id="A0A1R4HFM2"/>
<dbReference type="InterPro" id="IPR050557">
    <property type="entry name" value="RTX_toxin/Mannuronan_C5-epim"/>
</dbReference>
<protein>
    <recommendedName>
        <fullName evidence="6">Calcium-binding protein</fullName>
    </recommendedName>
</protein>
<dbReference type="PANTHER" id="PTHR38340">
    <property type="entry name" value="S-LAYER PROTEIN"/>
    <property type="match status" value="1"/>
</dbReference>
<proteinExistence type="predicted"/>
<dbReference type="SUPFAM" id="SSF51120">
    <property type="entry name" value="beta-Roll"/>
    <property type="match status" value="5"/>
</dbReference>
<evidence type="ECO:0008006" key="6">
    <source>
        <dbReference type="Google" id="ProtNLM"/>
    </source>
</evidence>
<evidence type="ECO:0000256" key="3">
    <source>
        <dbReference type="ARBA" id="ARBA00022837"/>
    </source>
</evidence>
<evidence type="ECO:0000313" key="4">
    <source>
        <dbReference type="EMBL" id="SJM95038.1"/>
    </source>
</evidence>
<keyword evidence="2" id="KW-0964">Secreted</keyword>
<dbReference type="GO" id="GO:0005576">
    <property type="term" value="C:extracellular region"/>
    <property type="evidence" value="ECO:0007669"/>
    <property type="project" value="UniProtKB-SubCell"/>
</dbReference>
<comment type="subcellular location">
    <subcellularLocation>
        <location evidence="1">Secreted</location>
    </subcellularLocation>
</comment>
<reference evidence="5" key="1">
    <citation type="submission" date="2017-02" db="EMBL/GenBank/DDBJ databases">
        <authorList>
            <person name="Daims H."/>
        </authorList>
    </citation>
    <scope>NUCLEOTIDE SEQUENCE [LARGE SCALE GENOMIC DNA]</scope>
</reference>
<sequence length="733" mass="72588">MALIPKNISKSELGTTADVFGTATTDDYLLGTSSDDIISGGIAAIAYTADGIDIMQGGAGDDRYIVNNTTGFDVIIEYANEGTDTVFSSVNYTLPSEVENIVATGDELAAPAGAILTGNILANILDGSQSSQADKLKGMEGNDTYILGTGDKIVEGRAGTGTVLTYSDTGGVDTIVSHIVGNIDLSTTAGQEDTAATGAVTTTNRTVTTASIVGVAYIENVTLDNAAGAVNITGNVKNNTLTGNNALNTIDGGAGNDILDGGTNSSSFDTLVGGMGNDTYIKRNALDVITEATSAGTDTVISNLTVNMTSTPNIENITLTGISAIDATGNASANLIKGNSGANTLTGGAGNDFIYGLQGNDTLVGGTGNDIMIGGRGNDVYTVDSTGDVASEAGGDGTDRVESSVSYALTATAATNIENLTLTGTGSVNATGNAQPNILTGNAAVNILNGGSNADDMQGGLGSDTYIVDNEDTDTTGSDTADTVTDTGGTADLIQSSVTFDLATGGNAGVDTGVEKITLTGTANIGATGNASANTITGNIGNNSMAGGAGDDKFIGNGGLDTINGEAGNDTITGGTGQDTVTTGDMTPGAAGTGEQDTIVFAAGVADTSAATSVAGIDLYLDLVLNEDINDQIDLTVVVANVNGEVTGNVSGATFIANMNSLLNVGGGNGFNTAIAGDISAAVVTVGTGGGGVADGDKFLAVDLDKSGTFTATDFVIEITGSNITNFDASSFI</sequence>
<dbReference type="EMBL" id="FUKJ01000392">
    <property type="protein sequence ID" value="SJM95038.1"/>
    <property type="molecule type" value="Genomic_DNA"/>
</dbReference>
<dbReference type="RefSeq" id="WP_087148036.1">
    <property type="nucleotide sequence ID" value="NZ_FUKJ01000392.1"/>
</dbReference>
<dbReference type="PRINTS" id="PR00313">
    <property type="entry name" value="CABNDNGRPT"/>
</dbReference>
<dbReference type="Pfam" id="PF00353">
    <property type="entry name" value="HemolysinCabind"/>
    <property type="match status" value="8"/>
</dbReference>
<dbReference type="InterPro" id="IPR001343">
    <property type="entry name" value="Hemolysn_Ca-bd"/>
</dbReference>
<gene>
    <name evidence="4" type="ORF">CRENPOLYSF2_4510002</name>
</gene>
<evidence type="ECO:0000256" key="1">
    <source>
        <dbReference type="ARBA" id="ARBA00004613"/>
    </source>
</evidence>
<dbReference type="Proteomes" id="UP000195442">
    <property type="component" value="Unassembled WGS sequence"/>
</dbReference>
<dbReference type="InterPro" id="IPR018511">
    <property type="entry name" value="Hemolysin-typ_Ca-bd_CS"/>
</dbReference>
<dbReference type="InterPro" id="IPR011049">
    <property type="entry name" value="Serralysin-like_metalloprot_C"/>
</dbReference>
<dbReference type="Gene3D" id="2.150.10.10">
    <property type="entry name" value="Serralysin-like metalloprotease, C-terminal"/>
    <property type="match status" value="4"/>
</dbReference>
<keyword evidence="3" id="KW-0106">Calcium</keyword>
<organism evidence="4 5">
    <name type="scientific">Crenothrix polyspora</name>
    <dbReference type="NCBI Taxonomy" id="360316"/>
    <lineage>
        <taxon>Bacteria</taxon>
        <taxon>Pseudomonadati</taxon>
        <taxon>Pseudomonadota</taxon>
        <taxon>Gammaproteobacteria</taxon>
        <taxon>Methylococcales</taxon>
        <taxon>Crenotrichaceae</taxon>
        <taxon>Crenothrix</taxon>
    </lineage>
</organism>
<accession>A0A1R4HFM2</accession>
<keyword evidence="5" id="KW-1185">Reference proteome</keyword>
<dbReference type="OrthoDB" id="223957at2"/>
<dbReference type="PANTHER" id="PTHR38340:SF1">
    <property type="entry name" value="S-LAYER PROTEIN"/>
    <property type="match status" value="1"/>
</dbReference>
<dbReference type="GO" id="GO:0005509">
    <property type="term" value="F:calcium ion binding"/>
    <property type="evidence" value="ECO:0007669"/>
    <property type="project" value="InterPro"/>
</dbReference>